<protein>
    <recommendedName>
        <fullName evidence="3">Cell wall-associated hydrolase</fullName>
    </recommendedName>
</protein>
<dbReference type="EMBL" id="JACGWJ010000025">
    <property type="protein sequence ID" value="KAL0315360.1"/>
    <property type="molecule type" value="Genomic_DNA"/>
</dbReference>
<dbReference type="AntiFam" id="ANF00005">
    <property type="entry name" value="Antisense to 23S rRNA"/>
</dbReference>
<feature type="compositionally biased region" description="Low complexity" evidence="1">
    <location>
        <begin position="21"/>
        <end position="31"/>
    </location>
</feature>
<reference evidence="2" key="1">
    <citation type="submission" date="2020-06" db="EMBL/GenBank/DDBJ databases">
        <authorList>
            <person name="Li T."/>
            <person name="Hu X."/>
            <person name="Zhang T."/>
            <person name="Song X."/>
            <person name="Zhang H."/>
            <person name="Dai N."/>
            <person name="Sheng W."/>
            <person name="Hou X."/>
            <person name="Wei L."/>
        </authorList>
    </citation>
    <scope>NUCLEOTIDE SEQUENCE</scope>
    <source>
        <strain evidence="2">G02</strain>
        <tissue evidence="2">Leaf</tissue>
    </source>
</reference>
<accession>A0AAW2L7P5</accession>
<evidence type="ECO:0000256" key="1">
    <source>
        <dbReference type="SAM" id="MobiDB-lite"/>
    </source>
</evidence>
<proteinExistence type="predicted"/>
<feature type="region of interest" description="Disordered" evidence="1">
    <location>
        <begin position="20"/>
        <end position="73"/>
    </location>
</feature>
<sequence>MLSAVIRSALGYPVFTVGMITSTPEVRPSRSSRTRERSSQCSNATPDMDRTVSRRSEPSSRTALMSEQPNPWNILQPQVAKSRHRGAKPSRRCELLGKISLLSLE</sequence>
<organism evidence="2">
    <name type="scientific">Sesamum radiatum</name>
    <name type="common">Black benniseed</name>
    <dbReference type="NCBI Taxonomy" id="300843"/>
    <lineage>
        <taxon>Eukaryota</taxon>
        <taxon>Viridiplantae</taxon>
        <taxon>Streptophyta</taxon>
        <taxon>Embryophyta</taxon>
        <taxon>Tracheophyta</taxon>
        <taxon>Spermatophyta</taxon>
        <taxon>Magnoliopsida</taxon>
        <taxon>eudicotyledons</taxon>
        <taxon>Gunneridae</taxon>
        <taxon>Pentapetalae</taxon>
        <taxon>asterids</taxon>
        <taxon>lamiids</taxon>
        <taxon>Lamiales</taxon>
        <taxon>Pedaliaceae</taxon>
        <taxon>Sesamum</taxon>
    </lineage>
</organism>
<reference evidence="2" key="2">
    <citation type="journal article" date="2024" name="Plant">
        <title>Genomic evolution and insights into agronomic trait innovations of Sesamum species.</title>
        <authorList>
            <person name="Miao H."/>
            <person name="Wang L."/>
            <person name="Qu L."/>
            <person name="Liu H."/>
            <person name="Sun Y."/>
            <person name="Le M."/>
            <person name="Wang Q."/>
            <person name="Wei S."/>
            <person name="Zheng Y."/>
            <person name="Lin W."/>
            <person name="Duan Y."/>
            <person name="Cao H."/>
            <person name="Xiong S."/>
            <person name="Wang X."/>
            <person name="Wei L."/>
            <person name="Li C."/>
            <person name="Ma Q."/>
            <person name="Ju M."/>
            <person name="Zhao R."/>
            <person name="Li G."/>
            <person name="Mu C."/>
            <person name="Tian Q."/>
            <person name="Mei H."/>
            <person name="Zhang T."/>
            <person name="Gao T."/>
            <person name="Zhang H."/>
        </authorList>
    </citation>
    <scope>NUCLEOTIDE SEQUENCE</scope>
    <source>
        <strain evidence="2">G02</strain>
    </source>
</reference>
<gene>
    <name evidence="2" type="ORF">Sradi_5414200</name>
</gene>
<dbReference type="AlphaFoldDB" id="A0AAW2L7P5"/>
<feature type="compositionally biased region" description="Basic and acidic residues" evidence="1">
    <location>
        <begin position="47"/>
        <end position="58"/>
    </location>
</feature>
<name>A0AAW2L7P5_SESRA</name>
<evidence type="ECO:0008006" key="3">
    <source>
        <dbReference type="Google" id="ProtNLM"/>
    </source>
</evidence>
<evidence type="ECO:0000313" key="2">
    <source>
        <dbReference type="EMBL" id="KAL0315360.1"/>
    </source>
</evidence>
<comment type="caution">
    <text evidence="2">The sequence shown here is derived from an EMBL/GenBank/DDBJ whole genome shotgun (WGS) entry which is preliminary data.</text>
</comment>
<feature type="compositionally biased region" description="Polar residues" evidence="1">
    <location>
        <begin position="59"/>
        <end position="73"/>
    </location>
</feature>